<name>A0A2N3YI09_9MICO</name>
<dbReference type="RefSeq" id="WP_245861985.1">
    <property type="nucleotide sequence ID" value="NZ_PJNE01000001.1"/>
</dbReference>
<evidence type="ECO:0000256" key="1">
    <source>
        <dbReference type="ARBA" id="ARBA00000012"/>
    </source>
</evidence>
<comment type="pathway">
    <text evidence="3 12">Cofactor biosynthesis; tetrahydrofolate biosynthesis; 7,8-dihydrofolate from 2-amino-4-hydroxy-6-hydroxymethyl-7,8-dihydropteridine diphosphate and 4-aminobenzoate: step 1/2.</text>
</comment>
<dbReference type="InterPro" id="IPR045031">
    <property type="entry name" value="DHP_synth-like"/>
</dbReference>
<comment type="caution">
    <text evidence="14">The sequence shown here is derived from an EMBL/GenBank/DDBJ whole genome shotgun (WGS) entry which is preliminary data.</text>
</comment>
<sequence>MTRAVGLPTGRAGRPVVMGVVNVTPDSFSDGGAWFHPSDALEHGRALLAQGADVLDVGGESTRPGAERPSEAEELRRVLPVVEALAALGPVSVDTMRSAVAAAALDAGATLVNDVSGGLADPEMVPLVAEREVPLVVMHWRGHSTSMQSRAVYDDVVADVRRELAERVEAIEAAGVPRSRLVLDPGFGFAKTAAHNWEVLRRLGELVDLGLPVLVGTSRKGFLGRVGRAAGAERAPLERDVATAVTTAYAAGCGAWGVRVHDVVAAMDALDVADALMADGARE</sequence>
<evidence type="ECO:0000256" key="5">
    <source>
        <dbReference type="ARBA" id="ARBA00012458"/>
    </source>
</evidence>
<keyword evidence="8 12" id="KW-0479">Metal-binding</keyword>
<evidence type="ECO:0000256" key="10">
    <source>
        <dbReference type="ARBA" id="ARBA00022909"/>
    </source>
</evidence>
<dbReference type="GO" id="GO:0004156">
    <property type="term" value="F:dihydropteroate synthase activity"/>
    <property type="evidence" value="ECO:0007669"/>
    <property type="project" value="UniProtKB-EC"/>
</dbReference>
<dbReference type="PANTHER" id="PTHR20941:SF1">
    <property type="entry name" value="FOLIC ACID SYNTHESIS PROTEIN FOL1"/>
    <property type="match status" value="1"/>
</dbReference>
<comment type="function">
    <text evidence="12">Catalyzes the condensation of para-aminobenzoate (pABA) with 6-hydroxymethyl-7,8-dihydropterin diphosphate (DHPt-PP) to form 7,8-dihydropteroate (H2Pte), the immediate precursor of folate derivatives.</text>
</comment>
<reference evidence="14 15" key="1">
    <citation type="submission" date="2017-12" db="EMBL/GenBank/DDBJ databases">
        <title>Sequencing the genomes of 1000 Actinobacteria strains.</title>
        <authorList>
            <person name="Klenk H.-P."/>
        </authorList>
    </citation>
    <scope>NUCLEOTIDE SEQUENCE [LARGE SCALE GENOMIC DNA]</scope>
    <source>
        <strain evidence="14 15">DSM 12806</strain>
    </source>
</reference>
<dbReference type="GO" id="GO:0046872">
    <property type="term" value="F:metal ion binding"/>
    <property type="evidence" value="ECO:0007669"/>
    <property type="project" value="UniProtKB-KW"/>
</dbReference>
<dbReference type="Gene3D" id="3.20.20.20">
    <property type="entry name" value="Dihydropteroate synthase-like"/>
    <property type="match status" value="1"/>
</dbReference>
<keyword evidence="9 12" id="KW-0460">Magnesium</keyword>
<dbReference type="GO" id="GO:0046656">
    <property type="term" value="P:folic acid biosynthetic process"/>
    <property type="evidence" value="ECO:0007669"/>
    <property type="project" value="UniProtKB-KW"/>
</dbReference>
<dbReference type="AlphaFoldDB" id="A0A2N3YI09"/>
<keyword evidence="15" id="KW-1185">Reference proteome</keyword>
<dbReference type="Pfam" id="PF00809">
    <property type="entry name" value="Pterin_bind"/>
    <property type="match status" value="1"/>
</dbReference>
<protein>
    <recommendedName>
        <fullName evidence="6 12">Dihydropteroate synthase</fullName>
        <shortName evidence="12">DHPS</shortName>
        <ecNumber evidence="5 12">2.5.1.15</ecNumber>
    </recommendedName>
    <alternativeName>
        <fullName evidence="11 12">Dihydropteroate pyrophosphorylase</fullName>
    </alternativeName>
</protein>
<evidence type="ECO:0000256" key="4">
    <source>
        <dbReference type="ARBA" id="ARBA00009503"/>
    </source>
</evidence>
<keyword evidence="10 12" id="KW-0289">Folate biosynthesis</keyword>
<evidence type="ECO:0000256" key="7">
    <source>
        <dbReference type="ARBA" id="ARBA00022679"/>
    </source>
</evidence>
<evidence type="ECO:0000259" key="13">
    <source>
        <dbReference type="PROSITE" id="PS50972"/>
    </source>
</evidence>
<gene>
    <name evidence="14" type="ORF">ATL31_1290</name>
</gene>
<evidence type="ECO:0000256" key="11">
    <source>
        <dbReference type="ARBA" id="ARBA00030193"/>
    </source>
</evidence>
<evidence type="ECO:0000313" key="15">
    <source>
        <dbReference type="Proteomes" id="UP000233781"/>
    </source>
</evidence>
<dbReference type="FunFam" id="3.20.20.20:FF:000006">
    <property type="entry name" value="Dihydropteroate synthase"/>
    <property type="match status" value="1"/>
</dbReference>
<dbReference type="NCBIfam" id="TIGR01496">
    <property type="entry name" value="DHPS"/>
    <property type="match status" value="1"/>
</dbReference>
<accession>A0A2N3YI09</accession>
<evidence type="ECO:0000256" key="2">
    <source>
        <dbReference type="ARBA" id="ARBA00001946"/>
    </source>
</evidence>
<dbReference type="InterPro" id="IPR000489">
    <property type="entry name" value="Pterin-binding_dom"/>
</dbReference>
<feature type="domain" description="Pterin-binding" evidence="13">
    <location>
        <begin position="15"/>
        <end position="271"/>
    </location>
</feature>
<dbReference type="InterPro" id="IPR006390">
    <property type="entry name" value="DHP_synth_dom"/>
</dbReference>
<evidence type="ECO:0000256" key="6">
    <source>
        <dbReference type="ARBA" id="ARBA00016919"/>
    </source>
</evidence>
<dbReference type="PANTHER" id="PTHR20941">
    <property type="entry name" value="FOLATE SYNTHESIS PROTEINS"/>
    <property type="match status" value="1"/>
</dbReference>
<dbReference type="PROSITE" id="PS00793">
    <property type="entry name" value="DHPS_2"/>
    <property type="match status" value="1"/>
</dbReference>
<evidence type="ECO:0000256" key="9">
    <source>
        <dbReference type="ARBA" id="ARBA00022842"/>
    </source>
</evidence>
<dbReference type="EC" id="2.5.1.15" evidence="5 12"/>
<evidence type="ECO:0000256" key="3">
    <source>
        <dbReference type="ARBA" id="ARBA00004763"/>
    </source>
</evidence>
<organism evidence="14 15">
    <name type="scientific">Phycicoccus duodecadis</name>
    <dbReference type="NCBI Taxonomy" id="173053"/>
    <lineage>
        <taxon>Bacteria</taxon>
        <taxon>Bacillati</taxon>
        <taxon>Actinomycetota</taxon>
        <taxon>Actinomycetes</taxon>
        <taxon>Micrococcales</taxon>
        <taxon>Intrasporangiaceae</taxon>
        <taxon>Phycicoccus</taxon>
    </lineage>
</organism>
<dbReference type="SUPFAM" id="SSF51717">
    <property type="entry name" value="Dihydropteroate synthetase-like"/>
    <property type="match status" value="1"/>
</dbReference>
<keyword evidence="7 12" id="KW-0808">Transferase</keyword>
<dbReference type="GO" id="GO:0005829">
    <property type="term" value="C:cytosol"/>
    <property type="evidence" value="ECO:0007669"/>
    <property type="project" value="TreeGrafter"/>
</dbReference>
<comment type="cofactor">
    <cofactor evidence="2 12">
        <name>Mg(2+)</name>
        <dbReference type="ChEBI" id="CHEBI:18420"/>
    </cofactor>
</comment>
<evidence type="ECO:0000256" key="12">
    <source>
        <dbReference type="RuleBase" id="RU361205"/>
    </source>
</evidence>
<comment type="similarity">
    <text evidence="4 12">Belongs to the DHPS family.</text>
</comment>
<evidence type="ECO:0000256" key="8">
    <source>
        <dbReference type="ARBA" id="ARBA00022723"/>
    </source>
</evidence>
<dbReference type="Proteomes" id="UP000233781">
    <property type="component" value="Unassembled WGS sequence"/>
</dbReference>
<dbReference type="EMBL" id="PJNE01000001">
    <property type="protein sequence ID" value="PKW26479.1"/>
    <property type="molecule type" value="Genomic_DNA"/>
</dbReference>
<comment type="catalytic activity">
    <reaction evidence="1">
        <text>(7,8-dihydropterin-6-yl)methyl diphosphate + 4-aminobenzoate = 7,8-dihydropteroate + diphosphate</text>
        <dbReference type="Rhea" id="RHEA:19949"/>
        <dbReference type="ChEBI" id="CHEBI:17836"/>
        <dbReference type="ChEBI" id="CHEBI:17839"/>
        <dbReference type="ChEBI" id="CHEBI:33019"/>
        <dbReference type="ChEBI" id="CHEBI:72950"/>
        <dbReference type="EC" id="2.5.1.15"/>
    </reaction>
</comment>
<dbReference type="PROSITE" id="PS00792">
    <property type="entry name" value="DHPS_1"/>
    <property type="match status" value="1"/>
</dbReference>
<dbReference type="CDD" id="cd00739">
    <property type="entry name" value="DHPS"/>
    <property type="match status" value="1"/>
</dbReference>
<dbReference type="GO" id="GO:0046654">
    <property type="term" value="P:tetrahydrofolate biosynthetic process"/>
    <property type="evidence" value="ECO:0007669"/>
    <property type="project" value="UniProtKB-UniPathway"/>
</dbReference>
<evidence type="ECO:0000313" key="14">
    <source>
        <dbReference type="EMBL" id="PKW26479.1"/>
    </source>
</evidence>
<dbReference type="InterPro" id="IPR011005">
    <property type="entry name" value="Dihydropteroate_synth-like_sf"/>
</dbReference>
<dbReference type="PROSITE" id="PS50972">
    <property type="entry name" value="PTERIN_BINDING"/>
    <property type="match status" value="1"/>
</dbReference>
<dbReference type="UniPathway" id="UPA00077">
    <property type="reaction ID" value="UER00156"/>
</dbReference>
<proteinExistence type="inferred from homology"/>